<dbReference type="EMBL" id="VLLF01000001">
    <property type="protein sequence ID" value="TWI93301.1"/>
    <property type="molecule type" value="Genomic_DNA"/>
</dbReference>
<organism evidence="2 3">
    <name type="scientific">Roseibium hamelinense</name>
    <dbReference type="NCBI Taxonomy" id="150831"/>
    <lineage>
        <taxon>Bacteria</taxon>
        <taxon>Pseudomonadati</taxon>
        <taxon>Pseudomonadota</taxon>
        <taxon>Alphaproteobacteria</taxon>
        <taxon>Hyphomicrobiales</taxon>
        <taxon>Stappiaceae</taxon>
        <taxon>Roseibium</taxon>
    </lineage>
</organism>
<gene>
    <name evidence="2" type="ORF">JM93_00857</name>
</gene>
<proteinExistence type="predicted"/>
<protein>
    <submittedName>
        <fullName evidence="2">Uncharacterized protein</fullName>
    </submittedName>
</protein>
<feature type="region of interest" description="Disordered" evidence="1">
    <location>
        <begin position="92"/>
        <end position="122"/>
    </location>
</feature>
<comment type="caution">
    <text evidence="2">The sequence shown here is derived from an EMBL/GenBank/DDBJ whole genome shotgun (WGS) entry which is preliminary data.</text>
</comment>
<sequence>MRVDAGLILPGFPQWRFQVRSPLTVAGAVTDLAPDGYTAPCSLFIPIQDMESETMDVPDAVTCDRLSMGRDTDPVLGVKSVSDHALAFSRPIRRGSRGGRPGHACRMKGSRPAPKTELRLEHALPPRIPLAFTRQKTYLGKYENTSNAPARAGAANRP</sequence>
<evidence type="ECO:0000313" key="2">
    <source>
        <dbReference type="EMBL" id="TWI93301.1"/>
    </source>
</evidence>
<dbReference type="Proteomes" id="UP000320593">
    <property type="component" value="Unassembled WGS sequence"/>
</dbReference>
<evidence type="ECO:0000256" key="1">
    <source>
        <dbReference type="SAM" id="MobiDB-lite"/>
    </source>
</evidence>
<evidence type="ECO:0000313" key="3">
    <source>
        <dbReference type="Proteomes" id="UP000320593"/>
    </source>
</evidence>
<name>A0A562TI20_9HYPH</name>
<accession>A0A562TI20</accession>
<reference evidence="2 3" key="1">
    <citation type="submission" date="2019-07" db="EMBL/GenBank/DDBJ databases">
        <title>Genomic Encyclopedia of Archaeal and Bacterial Type Strains, Phase II (KMG-II): from individual species to whole genera.</title>
        <authorList>
            <person name="Goeker M."/>
        </authorList>
    </citation>
    <scope>NUCLEOTIDE SEQUENCE [LARGE SCALE GENOMIC DNA]</scope>
    <source>
        <strain evidence="2 3">ATCC BAA-252</strain>
    </source>
</reference>
<dbReference type="AlphaFoldDB" id="A0A562TI20"/>
<keyword evidence="3" id="KW-1185">Reference proteome</keyword>